<keyword evidence="3" id="KW-1185">Reference proteome</keyword>
<protein>
    <submittedName>
        <fullName evidence="2">Haem-NO-binding</fullName>
    </submittedName>
</protein>
<organism evidence="2 3">
    <name type="scientific">Roseivivax lentus</name>
    <dbReference type="NCBI Taxonomy" id="633194"/>
    <lineage>
        <taxon>Bacteria</taxon>
        <taxon>Pseudomonadati</taxon>
        <taxon>Pseudomonadota</taxon>
        <taxon>Alphaproteobacteria</taxon>
        <taxon>Rhodobacterales</taxon>
        <taxon>Roseobacteraceae</taxon>
        <taxon>Roseivivax</taxon>
    </lineage>
</organism>
<sequence>MHGLINATLQFFVEDNYGADRWAAVARRAGLKTAMFETMLVYEDTVTNAVVRAIAQEFARPPEAVLEDVGIYLVTHPKRQALRRLLRFSGTDFRDFLYALDDLPDRMRLAVPDLRLPSIAVSDLGGDRFEISCRSPFPGAGCVLMGLLRAMADDYGALVVLDHHADDAGCDVFRVTLVKEAFMPGRAFDLVAGEGA</sequence>
<dbReference type="EMBL" id="FTOQ01000018">
    <property type="protein sequence ID" value="SIT12268.1"/>
    <property type="molecule type" value="Genomic_DNA"/>
</dbReference>
<dbReference type="STRING" id="633194.SAMN05421759_1188"/>
<dbReference type="AlphaFoldDB" id="A0A1N7PNU9"/>
<dbReference type="PANTHER" id="PTHR45655">
    <property type="entry name" value="GUANYLATE CYCLASE SOLUBLE SUBUNIT BETA-2"/>
    <property type="match status" value="1"/>
</dbReference>
<dbReference type="OrthoDB" id="981203at2"/>
<dbReference type="PANTHER" id="PTHR45655:SF13">
    <property type="entry name" value="SOLUBLE GUANYLATE CYCLASE GCY-32-RELATED"/>
    <property type="match status" value="1"/>
</dbReference>
<evidence type="ECO:0000313" key="2">
    <source>
        <dbReference type="EMBL" id="SIT12268.1"/>
    </source>
</evidence>
<dbReference type="SUPFAM" id="SSF111126">
    <property type="entry name" value="Ligand-binding domain in the NO signalling and Golgi transport"/>
    <property type="match status" value="1"/>
</dbReference>
<name>A0A1N7PNU9_9RHOB</name>
<dbReference type="RefSeq" id="WP_076450401.1">
    <property type="nucleotide sequence ID" value="NZ_FTOQ01000018.1"/>
</dbReference>
<evidence type="ECO:0000313" key="3">
    <source>
        <dbReference type="Proteomes" id="UP000186684"/>
    </source>
</evidence>
<evidence type="ECO:0000259" key="1">
    <source>
        <dbReference type="Pfam" id="PF07700"/>
    </source>
</evidence>
<dbReference type="InterPro" id="IPR011644">
    <property type="entry name" value="Heme_NO-bd"/>
</dbReference>
<dbReference type="Proteomes" id="UP000186684">
    <property type="component" value="Unassembled WGS sequence"/>
</dbReference>
<dbReference type="Gene3D" id="3.90.1520.10">
    <property type="entry name" value="H-NOX domain"/>
    <property type="match status" value="1"/>
</dbReference>
<dbReference type="Pfam" id="PF07700">
    <property type="entry name" value="HNOB"/>
    <property type="match status" value="1"/>
</dbReference>
<reference evidence="3" key="1">
    <citation type="submission" date="2017-01" db="EMBL/GenBank/DDBJ databases">
        <authorList>
            <person name="Varghese N."/>
            <person name="Submissions S."/>
        </authorList>
    </citation>
    <scope>NUCLEOTIDE SEQUENCE [LARGE SCALE GENOMIC DNA]</scope>
    <source>
        <strain evidence="3">DSM 29430</strain>
    </source>
</reference>
<dbReference type="GO" id="GO:0020037">
    <property type="term" value="F:heme binding"/>
    <property type="evidence" value="ECO:0007669"/>
    <property type="project" value="InterPro"/>
</dbReference>
<accession>A0A1N7PNU9</accession>
<dbReference type="InterPro" id="IPR038158">
    <property type="entry name" value="H-NOX_domain_sf"/>
</dbReference>
<gene>
    <name evidence="2" type="ORF">SAMN05421759_1188</name>
</gene>
<feature type="domain" description="Heme NO-binding" evidence="1">
    <location>
        <begin position="2"/>
        <end position="157"/>
    </location>
</feature>
<dbReference type="InterPro" id="IPR024096">
    <property type="entry name" value="NO_sig/Golgi_transp_ligand-bd"/>
</dbReference>
<proteinExistence type="predicted"/>